<dbReference type="Gramene" id="TVU15260">
    <property type="protein sequence ID" value="TVU15260"/>
    <property type="gene ID" value="EJB05_38770"/>
</dbReference>
<evidence type="ECO:0000256" key="1">
    <source>
        <dbReference type="ARBA" id="ARBA00006484"/>
    </source>
</evidence>
<dbReference type="EMBL" id="RWGY01000031">
    <property type="protein sequence ID" value="TVU15260.1"/>
    <property type="molecule type" value="Genomic_DNA"/>
</dbReference>
<proteinExistence type="inferred from homology"/>
<feature type="domain" description="Myb-like" evidence="3">
    <location>
        <begin position="22"/>
        <end position="87"/>
    </location>
</feature>
<evidence type="ECO:0000256" key="2">
    <source>
        <dbReference type="SAM" id="MobiDB-lite"/>
    </source>
</evidence>
<dbReference type="Gene3D" id="3.40.50.720">
    <property type="entry name" value="NAD(P)-binding Rossmann-like Domain"/>
    <property type="match status" value="1"/>
</dbReference>
<accession>A0A5J9TV20</accession>
<dbReference type="PROSITE" id="PS50090">
    <property type="entry name" value="MYB_LIKE"/>
    <property type="match status" value="1"/>
</dbReference>
<dbReference type="InterPro" id="IPR036291">
    <property type="entry name" value="NAD(P)-bd_dom_sf"/>
</dbReference>
<dbReference type="Gene3D" id="1.10.10.60">
    <property type="entry name" value="Homeodomain-like"/>
    <property type="match status" value="1"/>
</dbReference>
<dbReference type="Proteomes" id="UP000324897">
    <property type="component" value="Unassembled WGS sequence"/>
</dbReference>
<feature type="region of interest" description="Disordered" evidence="2">
    <location>
        <begin position="1"/>
        <end position="35"/>
    </location>
</feature>
<dbReference type="InterPro" id="IPR001005">
    <property type="entry name" value="SANT/Myb"/>
</dbReference>
<dbReference type="OrthoDB" id="676515at2759"/>
<dbReference type="PANTHER" id="PTHR42820">
    <property type="entry name" value="SHORT-CHAIN DEHYDROGENASE REDUCTASE"/>
    <property type="match status" value="1"/>
</dbReference>
<comment type="similarity">
    <text evidence="1">Belongs to the short-chain dehydrogenases/reductases (SDR) family.</text>
</comment>
<protein>
    <recommendedName>
        <fullName evidence="3">Myb-like domain-containing protein</fullName>
    </recommendedName>
</protein>
<feature type="non-terminal residue" evidence="4">
    <location>
        <position position="1"/>
    </location>
</feature>
<feature type="compositionally biased region" description="Basic and acidic residues" evidence="2">
    <location>
        <begin position="17"/>
        <end position="28"/>
    </location>
</feature>
<gene>
    <name evidence="4" type="ORF">EJB05_38770</name>
</gene>
<sequence>MSSKLSHTPAPTAGEKSPVESSRKRGDDEWTETQTSALLQITLSLEANRQAGMPDGSFWDHVARRLSAEHALARTASECKKRYKEVAIFDNDGEEGPHVAEDDDEEERGGCRENLIPLLLIQCTAPPPPSTRVYLELPCFVVAAEQSGGGLQGKVAIVTGGARGIGEAIVRMFVEHGARVVIADIDDTVGEALAAALGPQACAFEHCDVSVEADVERAVQSAVARQRAP</sequence>
<keyword evidence="5" id="KW-1185">Reference proteome</keyword>
<dbReference type="InterPro" id="IPR002347">
    <property type="entry name" value="SDR_fam"/>
</dbReference>
<evidence type="ECO:0000313" key="4">
    <source>
        <dbReference type="EMBL" id="TVU15260.1"/>
    </source>
</evidence>
<evidence type="ECO:0000259" key="3">
    <source>
        <dbReference type="PROSITE" id="PS50090"/>
    </source>
</evidence>
<dbReference type="Pfam" id="PF00106">
    <property type="entry name" value="adh_short"/>
    <property type="match status" value="1"/>
</dbReference>
<dbReference type="AlphaFoldDB" id="A0A5J9TV20"/>
<name>A0A5J9TV20_9POAL</name>
<reference evidence="4 5" key="1">
    <citation type="journal article" date="2019" name="Sci. Rep.">
        <title>A high-quality genome of Eragrostis curvula grass provides insights into Poaceae evolution and supports new strategies to enhance forage quality.</title>
        <authorList>
            <person name="Carballo J."/>
            <person name="Santos B.A.C.M."/>
            <person name="Zappacosta D."/>
            <person name="Garbus I."/>
            <person name="Selva J.P."/>
            <person name="Gallo C.A."/>
            <person name="Diaz A."/>
            <person name="Albertini E."/>
            <person name="Caccamo M."/>
            <person name="Echenique V."/>
        </authorList>
    </citation>
    <scope>NUCLEOTIDE SEQUENCE [LARGE SCALE GENOMIC DNA]</scope>
    <source>
        <strain evidence="5">cv. Victoria</strain>
        <tissue evidence="4">Leaf</tissue>
    </source>
</reference>
<organism evidence="4 5">
    <name type="scientific">Eragrostis curvula</name>
    <name type="common">weeping love grass</name>
    <dbReference type="NCBI Taxonomy" id="38414"/>
    <lineage>
        <taxon>Eukaryota</taxon>
        <taxon>Viridiplantae</taxon>
        <taxon>Streptophyta</taxon>
        <taxon>Embryophyta</taxon>
        <taxon>Tracheophyta</taxon>
        <taxon>Spermatophyta</taxon>
        <taxon>Magnoliopsida</taxon>
        <taxon>Liliopsida</taxon>
        <taxon>Poales</taxon>
        <taxon>Poaceae</taxon>
        <taxon>PACMAD clade</taxon>
        <taxon>Chloridoideae</taxon>
        <taxon>Eragrostideae</taxon>
        <taxon>Eragrostidinae</taxon>
        <taxon>Eragrostis</taxon>
    </lineage>
</organism>
<dbReference type="PANTHER" id="PTHR42820:SF1">
    <property type="entry name" value="SHORT-CHAIN DEHYDROGENASE_REDUCTASE FAMILY PROTEIN"/>
    <property type="match status" value="1"/>
</dbReference>
<evidence type="ECO:0000313" key="5">
    <source>
        <dbReference type="Proteomes" id="UP000324897"/>
    </source>
</evidence>
<dbReference type="SUPFAM" id="SSF51735">
    <property type="entry name" value="NAD(P)-binding Rossmann-fold domains"/>
    <property type="match status" value="1"/>
</dbReference>
<comment type="caution">
    <text evidence="4">The sequence shown here is derived from an EMBL/GenBank/DDBJ whole genome shotgun (WGS) entry which is preliminary data.</text>
</comment>